<reference evidence="2 3" key="1">
    <citation type="submission" date="2016-05" db="EMBL/GenBank/DDBJ databases">
        <title>Complete genome sequence of Rathayibacter tritici NCPPB 1953.</title>
        <authorList>
            <person name="Park J."/>
            <person name="Lee H.-H."/>
            <person name="Lee S.-W."/>
            <person name="Seo Y.-S."/>
        </authorList>
    </citation>
    <scope>NUCLEOTIDE SEQUENCE [LARGE SCALE GENOMIC DNA]</scope>
    <source>
        <strain evidence="2 3">NCPPB 1953</strain>
    </source>
</reference>
<dbReference type="PATRIC" id="fig|33888.3.peg.203"/>
<dbReference type="Pfam" id="PF00561">
    <property type="entry name" value="Abhydrolase_1"/>
    <property type="match status" value="1"/>
</dbReference>
<dbReference type="InterPro" id="IPR000639">
    <property type="entry name" value="Epox_hydrolase-like"/>
</dbReference>
<evidence type="ECO:0000259" key="1">
    <source>
        <dbReference type="Pfam" id="PF00561"/>
    </source>
</evidence>
<dbReference type="STRING" id="33888.A6122_0172"/>
<gene>
    <name evidence="2" type="ORF">A6122_0172</name>
</gene>
<dbReference type="Gene3D" id="3.40.50.1820">
    <property type="entry name" value="alpha/beta hydrolase"/>
    <property type="match status" value="1"/>
</dbReference>
<dbReference type="InterPro" id="IPR050266">
    <property type="entry name" value="AB_hydrolase_sf"/>
</dbReference>
<protein>
    <recommendedName>
        <fullName evidence="1">AB hydrolase-1 domain-containing protein</fullName>
    </recommendedName>
</protein>
<dbReference type="InterPro" id="IPR029058">
    <property type="entry name" value="AB_hydrolase_fold"/>
</dbReference>
<dbReference type="GO" id="GO:0003824">
    <property type="term" value="F:catalytic activity"/>
    <property type="evidence" value="ECO:0007669"/>
    <property type="project" value="InterPro"/>
</dbReference>
<proteinExistence type="predicted"/>
<dbReference type="SUPFAM" id="SSF53474">
    <property type="entry name" value="alpha/beta-Hydrolases"/>
    <property type="match status" value="1"/>
</dbReference>
<dbReference type="PANTHER" id="PTHR43798">
    <property type="entry name" value="MONOACYLGLYCEROL LIPASE"/>
    <property type="match status" value="1"/>
</dbReference>
<sequence>MPHLEVPGASLHWKADGHASAPALLLVHAGIADLRMWDPLVPNLARERLVIRYDVRGAGGTSTADVEFDPRRDALDLLDHLGVERAVVIGCSRGGTLALDLTLEHPERVSGLVAIAPGLAGFDYPALTTEEERRFAQVEALELAGEQEAATIREAELWAVGPDRSAGDVDPEFLAQVRELALAGVGHESEAPRPIELPRPARERLGEIAVPTLVVVGAHDLSESLPVCEYLAAAVSGAELRVLEDAAHLPSLERPEEFLAVLRPWLERHAL</sequence>
<dbReference type="InterPro" id="IPR000073">
    <property type="entry name" value="AB_hydrolase_1"/>
</dbReference>
<dbReference type="KEGG" id="rtn:A6122_0172"/>
<dbReference type="AlphaFoldDB" id="A0A160KQ50"/>
<dbReference type="RefSeq" id="WP_068250467.1">
    <property type="nucleotide sequence ID" value="NZ_CP015515.1"/>
</dbReference>
<keyword evidence="3" id="KW-1185">Reference proteome</keyword>
<accession>A0A160KQ50</accession>
<dbReference type="PRINTS" id="PR00412">
    <property type="entry name" value="EPOXHYDRLASE"/>
</dbReference>
<organism evidence="2 3">
    <name type="scientific">Rathayibacter tritici</name>
    <dbReference type="NCBI Taxonomy" id="33888"/>
    <lineage>
        <taxon>Bacteria</taxon>
        <taxon>Bacillati</taxon>
        <taxon>Actinomycetota</taxon>
        <taxon>Actinomycetes</taxon>
        <taxon>Micrococcales</taxon>
        <taxon>Microbacteriaceae</taxon>
        <taxon>Rathayibacter</taxon>
    </lineage>
</organism>
<evidence type="ECO:0000313" key="2">
    <source>
        <dbReference type="EMBL" id="AND15337.1"/>
    </source>
</evidence>
<name>A0A160KQ50_9MICO</name>
<dbReference type="OrthoDB" id="27092at2"/>
<dbReference type="Proteomes" id="UP000077071">
    <property type="component" value="Chromosome"/>
</dbReference>
<dbReference type="EMBL" id="CP015515">
    <property type="protein sequence ID" value="AND15337.1"/>
    <property type="molecule type" value="Genomic_DNA"/>
</dbReference>
<feature type="domain" description="AB hydrolase-1" evidence="1">
    <location>
        <begin position="22"/>
        <end position="136"/>
    </location>
</feature>
<dbReference type="PRINTS" id="PR00111">
    <property type="entry name" value="ABHYDROLASE"/>
</dbReference>
<evidence type="ECO:0000313" key="3">
    <source>
        <dbReference type="Proteomes" id="UP000077071"/>
    </source>
</evidence>